<protein>
    <submittedName>
        <fullName evidence="1">Uncharacterized protein</fullName>
    </submittedName>
</protein>
<organism evidence="1">
    <name type="scientific">Siphoviridae sp. ctNEy24</name>
    <dbReference type="NCBI Taxonomy" id="2825466"/>
    <lineage>
        <taxon>Viruses</taxon>
        <taxon>Duplodnaviria</taxon>
        <taxon>Heunggongvirae</taxon>
        <taxon>Uroviricota</taxon>
        <taxon>Caudoviricetes</taxon>
    </lineage>
</organism>
<reference evidence="1" key="1">
    <citation type="journal article" date="2021" name="Proc. Natl. Acad. Sci. U.S.A.">
        <title>A Catalog of Tens of Thousands of Viruses from Human Metagenomes Reveals Hidden Associations with Chronic Diseases.</title>
        <authorList>
            <person name="Tisza M.J."/>
            <person name="Buck C.B."/>
        </authorList>
    </citation>
    <scope>NUCLEOTIDE SEQUENCE</scope>
    <source>
        <strain evidence="1">CtNEy24</strain>
    </source>
</reference>
<evidence type="ECO:0000313" key="1">
    <source>
        <dbReference type="EMBL" id="DAF87990.1"/>
    </source>
</evidence>
<name>A0A8S5U0M6_9CAUD</name>
<sequence length="50" mass="5842">MSSMDWLFKFEHSSGRIGILSDKGTISTLFVPDKQSPEEYWKEQINEYGK</sequence>
<accession>A0A8S5U0M6</accession>
<dbReference type="EMBL" id="BK015974">
    <property type="protein sequence ID" value="DAF87990.1"/>
    <property type="molecule type" value="Genomic_DNA"/>
</dbReference>
<proteinExistence type="predicted"/>